<reference evidence="2 3" key="1">
    <citation type="submission" date="2021-01" db="EMBL/GenBank/DDBJ databases">
        <title>Chromosome-level genome assembly of a human fungal pathogen reveals clustering of transcriptionally co-regulated genes.</title>
        <authorList>
            <person name="Voorhies M."/>
            <person name="Cohen S."/>
            <person name="Shea T.P."/>
            <person name="Petrus S."/>
            <person name="Munoz J.F."/>
            <person name="Poplawski S."/>
            <person name="Goldman W.E."/>
            <person name="Michael T."/>
            <person name="Cuomo C.A."/>
            <person name="Sil A."/>
            <person name="Beyhan S."/>
        </authorList>
    </citation>
    <scope>NUCLEOTIDE SEQUENCE [LARGE SCALE GENOMIC DNA]</scope>
    <source>
        <strain evidence="2 3">G184AR</strain>
    </source>
</reference>
<organism evidence="2 3">
    <name type="scientific">Ajellomyces capsulatus</name>
    <name type="common">Darling's disease fungus</name>
    <name type="synonym">Histoplasma capsulatum</name>
    <dbReference type="NCBI Taxonomy" id="5037"/>
    <lineage>
        <taxon>Eukaryota</taxon>
        <taxon>Fungi</taxon>
        <taxon>Dikarya</taxon>
        <taxon>Ascomycota</taxon>
        <taxon>Pezizomycotina</taxon>
        <taxon>Eurotiomycetes</taxon>
        <taxon>Eurotiomycetidae</taxon>
        <taxon>Onygenales</taxon>
        <taxon>Ajellomycetaceae</taxon>
        <taxon>Histoplasma</taxon>
    </lineage>
</organism>
<evidence type="ECO:0000313" key="2">
    <source>
        <dbReference type="EMBL" id="KAG5296371.1"/>
    </source>
</evidence>
<dbReference type="AlphaFoldDB" id="A0A8H8CZN4"/>
<name>A0A8H8CZN4_AJECA</name>
<comment type="caution">
    <text evidence="2">The sequence shown here is derived from an EMBL/GenBank/DDBJ whole genome shotgun (WGS) entry which is preliminary data.</text>
</comment>
<feature type="transmembrane region" description="Helical" evidence="1">
    <location>
        <begin position="39"/>
        <end position="60"/>
    </location>
</feature>
<dbReference type="EMBL" id="JAEVHI010000003">
    <property type="protein sequence ID" value="KAG5296371.1"/>
    <property type="molecule type" value="Genomic_DNA"/>
</dbReference>
<gene>
    <name evidence="2" type="ORF">I7I52_07002</name>
</gene>
<keyword evidence="1" id="KW-0472">Membrane</keyword>
<keyword evidence="1" id="KW-0812">Transmembrane</keyword>
<accession>A0A8H8CZN4</accession>
<dbReference type="Proteomes" id="UP000670092">
    <property type="component" value="Unassembled WGS sequence"/>
</dbReference>
<keyword evidence="1" id="KW-1133">Transmembrane helix</keyword>
<evidence type="ECO:0000256" key="1">
    <source>
        <dbReference type="SAM" id="Phobius"/>
    </source>
</evidence>
<dbReference type="VEuPathDB" id="FungiDB:I7I52_07002"/>
<evidence type="ECO:0000313" key="3">
    <source>
        <dbReference type="Proteomes" id="UP000670092"/>
    </source>
</evidence>
<protein>
    <submittedName>
        <fullName evidence="2">Uncharacterized protein</fullName>
    </submittedName>
</protein>
<sequence length="67" mass="7946">MDYLLWCISFNSGSLSRSRYSVHVGKKTGPNYSLTRKCFIFSFLFFFLKVRFFLFFFGICRSMEAEA</sequence>
<proteinExistence type="predicted"/>